<keyword evidence="4" id="KW-0808">Transferase</keyword>
<dbReference type="Gene3D" id="3.30.450.40">
    <property type="match status" value="2"/>
</dbReference>
<gene>
    <name evidence="7" type="ORF">NDI37_12385</name>
</gene>
<sequence>MSNSAVRAAWFKRVRGAMINDLDQLFEDSQQRLQELWQYTEELSELEKQPIVEVLEQLSSQLQEMQVVTRYQIRQKLATNTRVELVAQGQHYQSDQELHRQGDSDDPIVAIAPSYEIAYLVTNPQGVILEANRTAAQLLDNSPECLLGNSLVEFVAADARGDFHAQLSALQQGAVVKNWEIGLAKAQGELFTGVLSVEPVRQVQQPHQVVGLRWFLEDITETKYNSVVCLNQRKLECVQDDLENLLAESLESEGELADETECEAPHNMLLRQTLLRRTWALQRALKFEAMLKLITDKLRDTLDENQILQTAVQELTLVLGVEGCDTALYNADRTATITHEYTIGLPSALGEVVSIDNLFAEDTQLLQGAYFQFCYLVPGIRGQVAILACPIFDNQGMLGDLWLYKRHEEAFNELEIRLAQQVASGCAIAIRQARLYQATRSQVVELEKLTRLKDDFLSTVPHELRSPVANMKMAIQMLGIALNKDHGLFAELSKPPAKRNKVARYFHILHNECEREINLVNDLLEWQKLDTEVQPLVLTTIEMLEWLPKVIEPFVQQAQERQLNLEINIEPELPPLVCDHASLGRILSELLTNACKYTPTQEKIVVTARAAQARIEVSVNNTGVEIPASERERIFEKFYRIPSTDPWKQGGTGLGLALVQKRVALLGGTIQLESSANQTCFTVSLPLKPSEL</sequence>
<keyword evidence="8" id="KW-1185">Reference proteome</keyword>
<dbReference type="Gene3D" id="3.30.450.20">
    <property type="entry name" value="PAS domain"/>
    <property type="match status" value="1"/>
</dbReference>
<dbReference type="NCBIfam" id="TIGR00229">
    <property type="entry name" value="sensory_box"/>
    <property type="match status" value="1"/>
</dbReference>
<dbReference type="InterPro" id="IPR004358">
    <property type="entry name" value="Sig_transdc_His_kin-like_C"/>
</dbReference>
<name>A0ABV0JPU3_9CYAN</name>
<dbReference type="Pfam" id="PF00512">
    <property type="entry name" value="HisKA"/>
    <property type="match status" value="1"/>
</dbReference>
<feature type="domain" description="Histidine kinase" evidence="6">
    <location>
        <begin position="459"/>
        <end position="689"/>
    </location>
</feature>
<dbReference type="SMART" id="SM00065">
    <property type="entry name" value="GAF"/>
    <property type="match status" value="1"/>
</dbReference>
<dbReference type="InterPro" id="IPR003018">
    <property type="entry name" value="GAF"/>
</dbReference>
<dbReference type="SUPFAM" id="SSF55785">
    <property type="entry name" value="PYP-like sensor domain (PAS domain)"/>
    <property type="match status" value="1"/>
</dbReference>
<dbReference type="SUPFAM" id="SSF47384">
    <property type="entry name" value="Homodimeric domain of signal transducing histidine kinase"/>
    <property type="match status" value="1"/>
</dbReference>
<dbReference type="SUPFAM" id="SSF55781">
    <property type="entry name" value="GAF domain-like"/>
    <property type="match status" value="1"/>
</dbReference>
<evidence type="ECO:0000313" key="7">
    <source>
        <dbReference type="EMBL" id="MEP0865265.1"/>
    </source>
</evidence>
<dbReference type="InterPro" id="IPR003594">
    <property type="entry name" value="HATPase_dom"/>
</dbReference>
<keyword evidence="3" id="KW-0597">Phosphoprotein</keyword>
<dbReference type="EMBL" id="JAMPKK010000023">
    <property type="protein sequence ID" value="MEP0865265.1"/>
    <property type="molecule type" value="Genomic_DNA"/>
</dbReference>
<dbReference type="Gene3D" id="3.30.565.10">
    <property type="entry name" value="Histidine kinase-like ATPase, C-terminal domain"/>
    <property type="match status" value="1"/>
</dbReference>
<evidence type="ECO:0000256" key="5">
    <source>
        <dbReference type="ARBA" id="ARBA00023012"/>
    </source>
</evidence>
<protein>
    <recommendedName>
        <fullName evidence="2">histidine kinase</fullName>
        <ecNumber evidence="2">2.7.13.3</ecNumber>
    </recommendedName>
</protein>
<dbReference type="SUPFAM" id="SSF55874">
    <property type="entry name" value="ATPase domain of HSP90 chaperone/DNA topoisomerase II/histidine kinase"/>
    <property type="match status" value="1"/>
</dbReference>
<dbReference type="InterPro" id="IPR005467">
    <property type="entry name" value="His_kinase_dom"/>
</dbReference>
<dbReference type="Proteomes" id="UP001442494">
    <property type="component" value="Unassembled WGS sequence"/>
</dbReference>
<dbReference type="Pfam" id="PF13426">
    <property type="entry name" value="PAS_9"/>
    <property type="match status" value="1"/>
</dbReference>
<dbReference type="PRINTS" id="PR00344">
    <property type="entry name" value="BCTRLSENSOR"/>
</dbReference>
<proteinExistence type="predicted"/>
<dbReference type="InterPro" id="IPR003661">
    <property type="entry name" value="HisK_dim/P_dom"/>
</dbReference>
<dbReference type="Pfam" id="PF01590">
    <property type="entry name" value="GAF"/>
    <property type="match status" value="1"/>
</dbReference>
<dbReference type="Gene3D" id="1.10.287.130">
    <property type="match status" value="1"/>
</dbReference>
<keyword evidence="7" id="KW-0067">ATP-binding</keyword>
<evidence type="ECO:0000256" key="2">
    <source>
        <dbReference type="ARBA" id="ARBA00012438"/>
    </source>
</evidence>
<organism evidence="7 8">
    <name type="scientific">Funiculus sociatus GB2-A5</name>
    <dbReference type="NCBI Taxonomy" id="2933946"/>
    <lineage>
        <taxon>Bacteria</taxon>
        <taxon>Bacillati</taxon>
        <taxon>Cyanobacteriota</taxon>
        <taxon>Cyanophyceae</taxon>
        <taxon>Coleofasciculales</taxon>
        <taxon>Coleofasciculaceae</taxon>
        <taxon>Funiculus</taxon>
    </lineage>
</organism>
<dbReference type="CDD" id="cd00130">
    <property type="entry name" value="PAS"/>
    <property type="match status" value="1"/>
</dbReference>
<dbReference type="InterPro" id="IPR036890">
    <property type="entry name" value="HATPase_C_sf"/>
</dbReference>
<dbReference type="RefSeq" id="WP_190425216.1">
    <property type="nucleotide sequence ID" value="NZ_JAMPKK010000023.1"/>
</dbReference>
<dbReference type="CDD" id="cd00075">
    <property type="entry name" value="HATPase"/>
    <property type="match status" value="1"/>
</dbReference>
<dbReference type="InterPro" id="IPR000014">
    <property type="entry name" value="PAS"/>
</dbReference>
<accession>A0ABV0JPU3</accession>
<dbReference type="Pfam" id="PF02518">
    <property type="entry name" value="HATPase_c"/>
    <property type="match status" value="1"/>
</dbReference>
<dbReference type="InterPro" id="IPR035965">
    <property type="entry name" value="PAS-like_dom_sf"/>
</dbReference>
<keyword evidence="4" id="KW-0418">Kinase</keyword>
<evidence type="ECO:0000313" key="8">
    <source>
        <dbReference type="Proteomes" id="UP001442494"/>
    </source>
</evidence>
<keyword evidence="7" id="KW-0547">Nucleotide-binding</keyword>
<dbReference type="EC" id="2.7.13.3" evidence="2"/>
<evidence type="ECO:0000256" key="4">
    <source>
        <dbReference type="ARBA" id="ARBA00022777"/>
    </source>
</evidence>
<comment type="caution">
    <text evidence="7">The sequence shown here is derived from an EMBL/GenBank/DDBJ whole genome shotgun (WGS) entry which is preliminary data.</text>
</comment>
<keyword evidence="5" id="KW-0902">Two-component regulatory system</keyword>
<dbReference type="SMART" id="SM00387">
    <property type="entry name" value="HATPase_c"/>
    <property type="match status" value="1"/>
</dbReference>
<dbReference type="CDD" id="cd00082">
    <property type="entry name" value="HisKA"/>
    <property type="match status" value="1"/>
</dbReference>
<dbReference type="SMART" id="SM00388">
    <property type="entry name" value="HisKA"/>
    <property type="match status" value="1"/>
</dbReference>
<reference evidence="7 8" key="1">
    <citation type="submission" date="2022-04" db="EMBL/GenBank/DDBJ databases">
        <title>Positive selection, recombination, and allopatry shape intraspecific diversity of widespread and dominant cyanobacteria.</title>
        <authorList>
            <person name="Wei J."/>
            <person name="Shu W."/>
            <person name="Hu C."/>
        </authorList>
    </citation>
    <scope>NUCLEOTIDE SEQUENCE [LARGE SCALE GENOMIC DNA]</scope>
    <source>
        <strain evidence="7 8">GB2-A5</strain>
    </source>
</reference>
<dbReference type="InterPro" id="IPR029016">
    <property type="entry name" value="GAF-like_dom_sf"/>
</dbReference>
<comment type="catalytic activity">
    <reaction evidence="1">
        <text>ATP + protein L-histidine = ADP + protein N-phospho-L-histidine.</text>
        <dbReference type="EC" id="2.7.13.3"/>
    </reaction>
</comment>
<dbReference type="PANTHER" id="PTHR43547:SF2">
    <property type="entry name" value="HYBRID SIGNAL TRANSDUCTION HISTIDINE KINASE C"/>
    <property type="match status" value="1"/>
</dbReference>
<dbReference type="GO" id="GO:0005524">
    <property type="term" value="F:ATP binding"/>
    <property type="evidence" value="ECO:0007669"/>
    <property type="project" value="UniProtKB-KW"/>
</dbReference>
<dbReference type="InterPro" id="IPR036097">
    <property type="entry name" value="HisK_dim/P_sf"/>
</dbReference>
<evidence type="ECO:0000256" key="3">
    <source>
        <dbReference type="ARBA" id="ARBA00022553"/>
    </source>
</evidence>
<dbReference type="PROSITE" id="PS50109">
    <property type="entry name" value="HIS_KIN"/>
    <property type="match status" value="1"/>
</dbReference>
<evidence type="ECO:0000256" key="1">
    <source>
        <dbReference type="ARBA" id="ARBA00000085"/>
    </source>
</evidence>
<dbReference type="PANTHER" id="PTHR43547">
    <property type="entry name" value="TWO-COMPONENT HISTIDINE KINASE"/>
    <property type="match status" value="1"/>
</dbReference>
<evidence type="ECO:0000259" key="6">
    <source>
        <dbReference type="PROSITE" id="PS50109"/>
    </source>
</evidence>